<dbReference type="AlphaFoldDB" id="A0A5P2CA58"/>
<dbReference type="EMBL" id="CP029192">
    <property type="protein sequence ID" value="QES38231.1"/>
    <property type="molecule type" value="Genomic_DNA"/>
</dbReference>
<dbReference type="RefSeq" id="WP_150220423.1">
    <property type="nucleotide sequence ID" value="NZ_CP029192.1"/>
</dbReference>
<protein>
    <submittedName>
        <fullName evidence="1">FxLD family lantipeptide</fullName>
    </submittedName>
</protein>
<reference evidence="1 2" key="1">
    <citation type="submission" date="2018-05" db="EMBL/GenBank/DDBJ databases">
        <title>Streptomyces venezuelae.</title>
        <authorList>
            <person name="Kim W."/>
            <person name="Lee N."/>
            <person name="Cho B.-K."/>
        </authorList>
    </citation>
    <scope>NUCLEOTIDE SEQUENCE [LARGE SCALE GENOMIC DNA]</scope>
    <source>
        <strain evidence="1 2">ATCC 14584</strain>
    </source>
</reference>
<organism evidence="1 2">
    <name type="scientific">Streptomyces venezuelae</name>
    <dbReference type="NCBI Taxonomy" id="54571"/>
    <lineage>
        <taxon>Bacteria</taxon>
        <taxon>Bacillati</taxon>
        <taxon>Actinomycetota</taxon>
        <taxon>Actinomycetes</taxon>
        <taxon>Kitasatosporales</taxon>
        <taxon>Streptomycetaceae</taxon>
        <taxon>Streptomyces</taxon>
    </lineage>
</organism>
<dbReference type="NCBIfam" id="TIGR04363">
    <property type="entry name" value="LD_lanti_pre"/>
    <property type="match status" value="1"/>
</dbReference>
<proteinExistence type="predicted"/>
<gene>
    <name evidence="1" type="ORF">DEJ48_36715</name>
</gene>
<dbReference type="Proteomes" id="UP000322927">
    <property type="component" value="Chromosome"/>
</dbReference>
<name>A0A5P2CA58_STRVZ</name>
<evidence type="ECO:0000313" key="2">
    <source>
        <dbReference type="Proteomes" id="UP000322927"/>
    </source>
</evidence>
<accession>A0A5P2CA58</accession>
<dbReference type="InterPro" id="IPR027575">
    <property type="entry name" value="LD_lanti_pre"/>
</dbReference>
<evidence type="ECO:0000313" key="1">
    <source>
        <dbReference type="EMBL" id="QES38231.1"/>
    </source>
</evidence>
<dbReference type="OrthoDB" id="4273497at2"/>
<sequence>MPKSLKEAGPQTAPAARLQDPFDLDISVIESGGAVSLSAASDGGCAASCGGNACISSGA</sequence>